<dbReference type="PROSITE" id="PS51257">
    <property type="entry name" value="PROKAR_LIPOPROTEIN"/>
    <property type="match status" value="1"/>
</dbReference>
<dbReference type="AlphaFoldDB" id="A0A1F5YRQ1"/>
<gene>
    <name evidence="7" type="ORF">A3F83_00250</name>
</gene>
<name>A0A1F5YRQ1_9BACT</name>
<dbReference type="PANTHER" id="PTHR32347:SF23">
    <property type="entry name" value="BLL5650 PROTEIN"/>
    <property type="match status" value="1"/>
</dbReference>
<evidence type="ECO:0000256" key="4">
    <source>
        <dbReference type="SAM" id="SignalP"/>
    </source>
</evidence>
<protein>
    <recommendedName>
        <fullName evidence="9">RND efflux pump membrane fusion protein barrel-sandwich domain-containing protein</fullName>
    </recommendedName>
</protein>
<feature type="signal peptide" evidence="4">
    <location>
        <begin position="1"/>
        <end position="26"/>
    </location>
</feature>
<keyword evidence="4" id="KW-0732">Signal</keyword>
<evidence type="ECO:0000313" key="7">
    <source>
        <dbReference type="EMBL" id="OGG02888.1"/>
    </source>
</evidence>
<evidence type="ECO:0000256" key="2">
    <source>
        <dbReference type="ARBA" id="ARBA00023054"/>
    </source>
</evidence>
<dbReference type="Gene3D" id="2.40.420.20">
    <property type="match status" value="1"/>
</dbReference>
<dbReference type="STRING" id="1817867.A3F83_00250"/>
<comment type="subcellular location">
    <subcellularLocation>
        <location evidence="1">Cell envelope</location>
    </subcellularLocation>
</comment>
<feature type="domain" description="YknX-like beta-barrel" evidence="6">
    <location>
        <begin position="260"/>
        <end position="333"/>
    </location>
</feature>
<dbReference type="EMBL" id="MFIX01000167">
    <property type="protein sequence ID" value="OGG02888.1"/>
    <property type="molecule type" value="Genomic_DNA"/>
</dbReference>
<comment type="caution">
    <text evidence="7">The sequence shown here is derived from an EMBL/GenBank/DDBJ whole genome shotgun (WGS) entry which is preliminary data.</text>
</comment>
<reference evidence="7 8" key="1">
    <citation type="journal article" date="2016" name="Nat. Commun.">
        <title>Thousands of microbial genomes shed light on interconnected biogeochemical processes in an aquifer system.</title>
        <authorList>
            <person name="Anantharaman K."/>
            <person name="Brown C.T."/>
            <person name="Hug L.A."/>
            <person name="Sharon I."/>
            <person name="Castelle C.J."/>
            <person name="Probst A.J."/>
            <person name="Thomas B.C."/>
            <person name="Singh A."/>
            <person name="Wilkins M.J."/>
            <person name="Karaoz U."/>
            <person name="Brodie E.L."/>
            <person name="Williams K.H."/>
            <person name="Hubbard S.S."/>
            <person name="Banfield J.F."/>
        </authorList>
    </citation>
    <scope>NUCLEOTIDE SEQUENCE [LARGE SCALE GENOMIC DNA]</scope>
</reference>
<evidence type="ECO:0000313" key="8">
    <source>
        <dbReference type="Proteomes" id="UP000179129"/>
    </source>
</evidence>
<dbReference type="InterPro" id="IPR050465">
    <property type="entry name" value="UPF0194_transport"/>
</dbReference>
<feature type="chain" id="PRO_5009522596" description="RND efflux pump membrane fusion protein barrel-sandwich domain-containing protein" evidence="4">
    <location>
        <begin position="27"/>
        <end position="417"/>
    </location>
</feature>
<accession>A0A1F5YRQ1</accession>
<dbReference type="Proteomes" id="UP000179129">
    <property type="component" value="Unassembled WGS sequence"/>
</dbReference>
<organism evidence="7 8">
    <name type="scientific">Candidatus Glassbacteria bacterium RIFCSPLOWO2_12_FULL_58_11</name>
    <dbReference type="NCBI Taxonomy" id="1817867"/>
    <lineage>
        <taxon>Bacteria</taxon>
        <taxon>Candidatus Glassiibacteriota</taxon>
    </lineage>
</organism>
<evidence type="ECO:0000259" key="6">
    <source>
        <dbReference type="Pfam" id="PF25990"/>
    </source>
</evidence>
<dbReference type="InterPro" id="IPR058649">
    <property type="entry name" value="CzcB_C"/>
</dbReference>
<dbReference type="GO" id="GO:0030313">
    <property type="term" value="C:cell envelope"/>
    <property type="evidence" value="ECO:0007669"/>
    <property type="project" value="UniProtKB-SubCell"/>
</dbReference>
<keyword evidence="2 3" id="KW-0175">Coiled coil</keyword>
<feature type="domain" description="CzcB-like C-terminal circularly permuted SH3-like" evidence="5">
    <location>
        <begin position="344"/>
        <end position="394"/>
    </location>
</feature>
<evidence type="ECO:0000256" key="1">
    <source>
        <dbReference type="ARBA" id="ARBA00004196"/>
    </source>
</evidence>
<dbReference type="InterPro" id="IPR058636">
    <property type="entry name" value="Beta-barrel_YknX"/>
</dbReference>
<dbReference type="Pfam" id="PF25975">
    <property type="entry name" value="CzcB_C"/>
    <property type="match status" value="1"/>
</dbReference>
<dbReference type="PANTHER" id="PTHR32347">
    <property type="entry name" value="EFFLUX SYSTEM COMPONENT YKNX-RELATED"/>
    <property type="match status" value="1"/>
</dbReference>
<proteinExistence type="predicted"/>
<evidence type="ECO:0008006" key="9">
    <source>
        <dbReference type="Google" id="ProtNLM"/>
    </source>
</evidence>
<dbReference type="Pfam" id="PF25990">
    <property type="entry name" value="Beta-barrel_YknX"/>
    <property type="match status" value="1"/>
</dbReference>
<dbReference type="Gene3D" id="2.40.30.170">
    <property type="match status" value="1"/>
</dbReference>
<evidence type="ECO:0000256" key="3">
    <source>
        <dbReference type="SAM" id="Coils"/>
    </source>
</evidence>
<evidence type="ECO:0000259" key="5">
    <source>
        <dbReference type="Pfam" id="PF25975"/>
    </source>
</evidence>
<sequence>MNRSLLFFLSLGIVSGISLSCSSSDASDVAVYKVKRGDFFDKIIVSGELEAVSSRVISTPALSWSMGFPKVAKIVDDGKRVEKDELLVQFDPSEVEKTITDARNELEIANAELAKARVNHESQLEELKADLQMAEISYRISKLKLEQSSFEADIDRKKIELDLEKAGISLEQARQEIENRRKVQREELSKLELKVQQAQTKLDQAQDTLKSLTITAPTLGIAIIKDSWMTGLKIQVNDQVYPGMPLIGLPDLSAMKAVVLVNEVDIARIEKGKAAVVKLDAFPETSFSGKVTEIATLARNKKENSNVKVFDTTILLDGVTEKMMPGMTVNSEIIIDKIPDTLFIPLEALFIKENKPLVYLRKSSKFEPCDVVIGPESTDYVIIEKGLKEGDEVALVDPTVKPAALGEKKTAEEKESK</sequence>
<feature type="coiled-coil region" evidence="3">
    <location>
        <begin position="99"/>
        <end position="215"/>
    </location>
</feature>